<dbReference type="GO" id="GO:0016740">
    <property type="term" value="F:transferase activity"/>
    <property type="evidence" value="ECO:0007669"/>
    <property type="project" value="UniProtKB-KW"/>
</dbReference>
<sequence>MTTAWEQYQEWQGPRRRSKFPERGAVDFPSTYVPEVRGDGMHQPPIFDPALKHIPHAFRAGEPLFEDLDVGRRWRRARRMAMDHLVRIVAESPWAENLVLRGSLLLESWIGEQARDPGDLDWVVVPASLKLERPPTVAMFRGIIATVAAVPETTGTVAGIDAPVLVDAGDIAVDDIWTYERAPGRRLVFPWRTEGLPPGTVQLDFVFNEEMPMPPTTALIPRAGGGDPTLVQAATPELSLVWKILWLASDAYPMGKDLYDAVLLAERVTPPRELLHQVLDKELGDGYGAAFDEDKLRLLEVDWPEFQAEYPQIEGDGRTWKERLAKALRPVLGSGS</sequence>
<proteinExistence type="predicted"/>
<dbReference type="Proteomes" id="UP000199202">
    <property type="component" value="Unassembled WGS sequence"/>
</dbReference>
<organism evidence="1 2">
    <name type="scientific">Nonomuraea jiangxiensis</name>
    <dbReference type="NCBI Taxonomy" id="633440"/>
    <lineage>
        <taxon>Bacteria</taxon>
        <taxon>Bacillati</taxon>
        <taxon>Actinomycetota</taxon>
        <taxon>Actinomycetes</taxon>
        <taxon>Streptosporangiales</taxon>
        <taxon>Streptosporangiaceae</taxon>
        <taxon>Nonomuraea</taxon>
    </lineage>
</organism>
<evidence type="ECO:0000313" key="1">
    <source>
        <dbReference type="EMBL" id="SDH83603.1"/>
    </source>
</evidence>
<dbReference type="EMBL" id="FNDJ01000003">
    <property type="protein sequence ID" value="SDH83603.1"/>
    <property type="molecule type" value="Genomic_DNA"/>
</dbReference>
<dbReference type="RefSeq" id="WP_090930276.1">
    <property type="nucleotide sequence ID" value="NZ_FNDJ01000003.1"/>
</dbReference>
<dbReference type="STRING" id="633440.SAMN05421869_103372"/>
<dbReference type="OrthoDB" id="279684at2"/>
<keyword evidence="1" id="KW-0808">Transferase</keyword>
<dbReference type="Pfam" id="PF08843">
    <property type="entry name" value="AbiEii"/>
    <property type="match status" value="1"/>
</dbReference>
<dbReference type="InterPro" id="IPR014942">
    <property type="entry name" value="AbiEii"/>
</dbReference>
<accession>A0A1G8FN56</accession>
<gene>
    <name evidence="1" type="ORF">SAMN05421869_103372</name>
</gene>
<name>A0A1G8FN56_9ACTN</name>
<evidence type="ECO:0000313" key="2">
    <source>
        <dbReference type="Proteomes" id="UP000199202"/>
    </source>
</evidence>
<dbReference type="AlphaFoldDB" id="A0A1G8FN56"/>
<protein>
    <submittedName>
        <fullName evidence="1">Nucleotidyl transferase AbiEii toxin, Type IV TA system</fullName>
    </submittedName>
</protein>
<keyword evidence="2" id="KW-1185">Reference proteome</keyword>
<reference evidence="1 2" key="1">
    <citation type="submission" date="2016-10" db="EMBL/GenBank/DDBJ databases">
        <authorList>
            <person name="de Groot N.N."/>
        </authorList>
    </citation>
    <scope>NUCLEOTIDE SEQUENCE [LARGE SCALE GENOMIC DNA]</scope>
    <source>
        <strain evidence="1 2">CGMCC 4.6533</strain>
    </source>
</reference>